<organism evidence="3 4">
    <name type="scientific">Brevundimonas abyssalis TAR-001</name>
    <dbReference type="NCBI Taxonomy" id="1391729"/>
    <lineage>
        <taxon>Bacteria</taxon>
        <taxon>Pseudomonadati</taxon>
        <taxon>Pseudomonadota</taxon>
        <taxon>Alphaproteobacteria</taxon>
        <taxon>Caulobacterales</taxon>
        <taxon>Caulobacteraceae</taxon>
        <taxon>Brevundimonas</taxon>
    </lineage>
</organism>
<dbReference type="Proteomes" id="UP000016569">
    <property type="component" value="Unassembled WGS sequence"/>
</dbReference>
<evidence type="ECO:0008006" key="5">
    <source>
        <dbReference type="Google" id="ProtNLM"/>
    </source>
</evidence>
<proteinExistence type="predicted"/>
<feature type="domain" description="GmrSD restriction endonucleases C-terminal" evidence="2">
    <location>
        <begin position="463"/>
        <end position="588"/>
    </location>
</feature>
<dbReference type="InterPro" id="IPR011089">
    <property type="entry name" value="GmrSD_C"/>
</dbReference>
<accession>A0A8E0NDE2</accession>
<dbReference type="PANTHER" id="PTHR35149">
    <property type="entry name" value="SLL5132 PROTEIN"/>
    <property type="match status" value="1"/>
</dbReference>
<dbReference type="OrthoDB" id="9798761at2"/>
<dbReference type="Pfam" id="PF03235">
    <property type="entry name" value="GmrSD_N"/>
    <property type="match status" value="1"/>
</dbReference>
<dbReference type="InterPro" id="IPR004919">
    <property type="entry name" value="GmrSD_N"/>
</dbReference>
<evidence type="ECO:0000259" key="1">
    <source>
        <dbReference type="Pfam" id="PF03235"/>
    </source>
</evidence>
<reference evidence="4" key="1">
    <citation type="journal article" date="2013" name="Genome Announc.">
        <title>Draft Genome Sequence of the Dimorphic Prosthecate Bacterium Brevundimonas abyssalis TAR-001T.</title>
        <authorList>
            <person name="Tsubouchi T."/>
            <person name="Nishi S."/>
            <person name="Usui K."/>
            <person name="Shimane Y."/>
            <person name="Takaki Y."/>
            <person name="Maruyama T."/>
            <person name="Hatada Y."/>
        </authorList>
    </citation>
    <scope>NUCLEOTIDE SEQUENCE [LARGE SCALE GENOMIC DNA]</scope>
    <source>
        <strain evidence="4">TAR-001</strain>
    </source>
</reference>
<sequence length="613" mass="68933">MATIESNDLSVGDALKDFYAVPDYQREYVWEEDQIRQLLDDVRAEQADAPDTDYFVGSIVTCTGAAGRLDLIDGQQRMTTLFVILCAYRDRLQALGETQHAAVDALLATQKVDDQGRETFEVRLDLQYKDAGKLLAGLVERKVPEPKTWTRSMANIMTAYDTATAFYEKEFKDDVIELRKFFGYLNNRVKLIRVRTDSLARALKIFETINDRGVGLDAMDLLKNLLFMKAQKSEFDALKVGWKTLIDALHGAGEKPLRFLRYVILSAYGEQKLREDELYSWLLKNEGKVGYAADPAGFVDSLNEAATAYLNFMSGRDVNGKPHPAMEAVQLLAGKATRQHMILLLAARDLPDEVFSAVCRDAENLMFAFLVTGQNYREFEVLFPAWAQRLAEIKTLEAYEPFSASTFNKRRQELAERFHREFPAMRVNGLRKFQQRYLVARLTQAVDQAGFGATSQGHVWLSRYCDSAANHIEHITPQTPRDEVRAAFGPGADEPEVIWSVGNLALAEAAINHSLGNKPYSAPDGDLMHLRPLKREVYPSSQHLLTRSISQVVEVGKNTAIDRAVSTFTPFDKWDRDAVKRRAKMLTDLAAKVWQVERPPTAVSGALGEAAAE</sequence>
<feature type="domain" description="GmrSD restriction endonucleases N-terminal" evidence="1">
    <location>
        <begin position="17"/>
        <end position="227"/>
    </location>
</feature>
<evidence type="ECO:0000313" key="4">
    <source>
        <dbReference type="Proteomes" id="UP000016569"/>
    </source>
</evidence>
<comment type="caution">
    <text evidence="3">The sequence shown here is derived from an EMBL/GenBank/DDBJ whole genome shotgun (WGS) entry which is preliminary data.</text>
</comment>
<name>A0A8E0NDE2_9CAUL</name>
<gene>
    <name evidence="3" type="ORF">MBEBAB_2563</name>
</gene>
<dbReference type="AlphaFoldDB" id="A0A8E0NDE2"/>
<dbReference type="RefSeq" id="WP_021698407.1">
    <property type="nucleotide sequence ID" value="NZ_BATC01000065.1"/>
</dbReference>
<evidence type="ECO:0000259" key="2">
    <source>
        <dbReference type="Pfam" id="PF07510"/>
    </source>
</evidence>
<evidence type="ECO:0000313" key="3">
    <source>
        <dbReference type="EMBL" id="GAD60313.1"/>
    </source>
</evidence>
<dbReference type="PANTHER" id="PTHR35149:SF2">
    <property type="entry name" value="DUF262 DOMAIN-CONTAINING PROTEIN"/>
    <property type="match status" value="1"/>
</dbReference>
<keyword evidence="4" id="KW-1185">Reference proteome</keyword>
<dbReference type="Pfam" id="PF07510">
    <property type="entry name" value="GmrSD_C"/>
    <property type="match status" value="1"/>
</dbReference>
<dbReference type="EMBL" id="BATC01000065">
    <property type="protein sequence ID" value="GAD60313.1"/>
    <property type="molecule type" value="Genomic_DNA"/>
</dbReference>
<protein>
    <recommendedName>
        <fullName evidence="5">DUF262 domain-containing protein</fullName>
    </recommendedName>
</protein>